<proteinExistence type="predicted"/>
<dbReference type="Pfam" id="PF15017">
    <property type="entry name" value="WRNPLPNID"/>
    <property type="match status" value="1"/>
</dbReference>
<protein>
    <submittedName>
        <fullName evidence="3">Uncharacterized protein wu:fa19b12</fullName>
    </submittedName>
</protein>
<evidence type="ECO:0000313" key="3">
    <source>
        <dbReference type="EMBL" id="CAJ1067969.1"/>
    </source>
</evidence>
<feature type="compositionally biased region" description="Polar residues" evidence="1">
    <location>
        <begin position="163"/>
        <end position="173"/>
    </location>
</feature>
<reference evidence="3" key="1">
    <citation type="submission" date="2023-08" db="EMBL/GenBank/DDBJ databases">
        <authorList>
            <person name="Alioto T."/>
            <person name="Alioto T."/>
            <person name="Gomez Garrido J."/>
        </authorList>
    </citation>
    <scope>NUCLEOTIDE SEQUENCE</scope>
</reference>
<feature type="domain" description="Putative WW-binding" evidence="2">
    <location>
        <begin position="143"/>
        <end position="174"/>
    </location>
</feature>
<dbReference type="EMBL" id="OY660875">
    <property type="protein sequence ID" value="CAJ1067969.1"/>
    <property type="molecule type" value="Genomic_DNA"/>
</dbReference>
<feature type="region of interest" description="Disordered" evidence="1">
    <location>
        <begin position="89"/>
        <end position="133"/>
    </location>
</feature>
<accession>A0AAV1G4J7</accession>
<dbReference type="AlphaFoldDB" id="A0AAV1G4J7"/>
<gene>
    <name evidence="3" type="ORF">XNOV1_A020839</name>
</gene>
<dbReference type="Proteomes" id="UP001178508">
    <property type="component" value="Chromosome 12"/>
</dbReference>
<organism evidence="3 4">
    <name type="scientific">Xyrichtys novacula</name>
    <name type="common">Pearly razorfish</name>
    <name type="synonym">Hemipteronotus novacula</name>
    <dbReference type="NCBI Taxonomy" id="13765"/>
    <lineage>
        <taxon>Eukaryota</taxon>
        <taxon>Metazoa</taxon>
        <taxon>Chordata</taxon>
        <taxon>Craniata</taxon>
        <taxon>Vertebrata</taxon>
        <taxon>Euteleostomi</taxon>
        <taxon>Actinopterygii</taxon>
        <taxon>Neopterygii</taxon>
        <taxon>Teleostei</taxon>
        <taxon>Neoteleostei</taxon>
        <taxon>Acanthomorphata</taxon>
        <taxon>Eupercaria</taxon>
        <taxon>Labriformes</taxon>
        <taxon>Labridae</taxon>
        <taxon>Xyrichtys</taxon>
    </lineage>
</organism>
<evidence type="ECO:0000259" key="2">
    <source>
        <dbReference type="Pfam" id="PF15017"/>
    </source>
</evidence>
<name>A0AAV1G4J7_XYRNO</name>
<feature type="region of interest" description="Disordered" evidence="1">
    <location>
        <begin position="163"/>
        <end position="186"/>
    </location>
</feature>
<dbReference type="InterPro" id="IPR033461">
    <property type="entry name" value="WRNPLPNID"/>
</dbReference>
<evidence type="ECO:0000313" key="4">
    <source>
        <dbReference type="Proteomes" id="UP001178508"/>
    </source>
</evidence>
<sequence length="186" mass="20760">MSKRRSEDTLIHDCPSKKSCLSPRSVDLQLGSIMAPSSGGVSPPSLLALLGGRCRKRQHYLEEVEETEDEVSLYLRPTHHEVRRHAAHVLTVQTPGSFHERRSSGALTSSKKRAREERAGPETDLPTNADKADKEVNAEDCAYNSFQYWRVPLPALDLSLLQDNADQSETQNKTKVKDISSDCMET</sequence>
<keyword evidence="4" id="KW-1185">Reference proteome</keyword>
<evidence type="ECO:0000256" key="1">
    <source>
        <dbReference type="SAM" id="MobiDB-lite"/>
    </source>
</evidence>